<protein>
    <recommendedName>
        <fullName evidence="3">F-box domain-containing protein</fullName>
    </recommendedName>
</protein>
<keyword evidence="1" id="KW-1185">Reference proteome</keyword>
<dbReference type="AlphaFoldDB" id="A0AAF3JB36"/>
<sequence>MFPFLLLPNELRVQIVDCLDVSTRLKCLKVNKILRENLGVIGLLPSQLESIAIDCKLYGKLIIRLIDTNFSSIQLHRSAIYEAFEDSPQFEVKFDGDKDIYCFPINLAEIILEKWEDRARAKTLTISAEEAFVETVDNIGIRRTTYLAYADNLEIHFKFLPVLEKCANSLLKSFGLHILKISIKMMIFRSLSPFSKF</sequence>
<dbReference type="Proteomes" id="UP000887575">
    <property type="component" value="Unassembled WGS sequence"/>
</dbReference>
<name>A0AAF3JB36_9BILA</name>
<evidence type="ECO:0000313" key="2">
    <source>
        <dbReference type="WBParaSite" id="MBELARI_LOCUS7848"/>
    </source>
</evidence>
<dbReference type="WBParaSite" id="MBELARI_LOCUS7848">
    <property type="protein sequence ID" value="MBELARI_LOCUS7848"/>
    <property type="gene ID" value="MBELARI_LOCUS7848"/>
</dbReference>
<evidence type="ECO:0008006" key="3">
    <source>
        <dbReference type="Google" id="ProtNLM"/>
    </source>
</evidence>
<evidence type="ECO:0000313" key="1">
    <source>
        <dbReference type="Proteomes" id="UP000887575"/>
    </source>
</evidence>
<organism evidence="1 2">
    <name type="scientific">Mesorhabditis belari</name>
    <dbReference type="NCBI Taxonomy" id="2138241"/>
    <lineage>
        <taxon>Eukaryota</taxon>
        <taxon>Metazoa</taxon>
        <taxon>Ecdysozoa</taxon>
        <taxon>Nematoda</taxon>
        <taxon>Chromadorea</taxon>
        <taxon>Rhabditida</taxon>
        <taxon>Rhabditina</taxon>
        <taxon>Rhabditomorpha</taxon>
        <taxon>Rhabditoidea</taxon>
        <taxon>Rhabditidae</taxon>
        <taxon>Mesorhabditinae</taxon>
        <taxon>Mesorhabditis</taxon>
    </lineage>
</organism>
<accession>A0AAF3JB36</accession>
<proteinExistence type="predicted"/>
<reference evidence="2" key="1">
    <citation type="submission" date="2024-02" db="UniProtKB">
        <authorList>
            <consortium name="WormBaseParasite"/>
        </authorList>
    </citation>
    <scope>IDENTIFICATION</scope>
</reference>